<comment type="caution">
    <text evidence="2">The sequence shown here is derived from an EMBL/GenBank/DDBJ whole genome shotgun (WGS) entry which is preliminary data.</text>
</comment>
<feature type="compositionally biased region" description="Basic residues" evidence="1">
    <location>
        <begin position="137"/>
        <end position="149"/>
    </location>
</feature>
<dbReference type="VEuPathDB" id="VectorBase:HLOH_060449"/>
<sequence length="231" mass="25673">MFDGVGAKKKIQASWAHGFLAVWDEGTCTPEQRLKPERRMKLHWVAFNMRNETVRKVFFEYGDVEELRLGPALCSSRCLNEPQCARGVTGPGIFTEKAGSPGALNATPVRTSRLTALARMPGLWGEAWKERTTNSLRTRRWRKKQRRPHNLNPSPPVPKAAAGVATTKKVEDKPLAVDEDIVPAADSPQRVNATAADGESNKDGGEKVDVQVQPNKRRHEECPKAVDDQNQ</sequence>
<feature type="region of interest" description="Disordered" evidence="1">
    <location>
        <begin position="135"/>
        <end position="231"/>
    </location>
</feature>
<dbReference type="AlphaFoldDB" id="A0A9J6GTH8"/>
<organism evidence="2 3">
    <name type="scientific">Haemaphysalis longicornis</name>
    <name type="common">Bush tick</name>
    <dbReference type="NCBI Taxonomy" id="44386"/>
    <lineage>
        <taxon>Eukaryota</taxon>
        <taxon>Metazoa</taxon>
        <taxon>Ecdysozoa</taxon>
        <taxon>Arthropoda</taxon>
        <taxon>Chelicerata</taxon>
        <taxon>Arachnida</taxon>
        <taxon>Acari</taxon>
        <taxon>Parasitiformes</taxon>
        <taxon>Ixodida</taxon>
        <taxon>Ixodoidea</taxon>
        <taxon>Ixodidae</taxon>
        <taxon>Haemaphysalinae</taxon>
        <taxon>Haemaphysalis</taxon>
    </lineage>
</organism>
<evidence type="ECO:0000313" key="2">
    <source>
        <dbReference type="EMBL" id="KAH9377671.1"/>
    </source>
</evidence>
<accession>A0A9J6GTH8</accession>
<evidence type="ECO:0000256" key="1">
    <source>
        <dbReference type="SAM" id="MobiDB-lite"/>
    </source>
</evidence>
<feature type="compositionally biased region" description="Basic and acidic residues" evidence="1">
    <location>
        <begin position="218"/>
        <end position="231"/>
    </location>
</feature>
<feature type="compositionally biased region" description="Basic and acidic residues" evidence="1">
    <location>
        <begin position="199"/>
        <end position="209"/>
    </location>
</feature>
<proteinExistence type="predicted"/>
<dbReference type="EMBL" id="JABSTR010000008">
    <property type="protein sequence ID" value="KAH9377671.1"/>
    <property type="molecule type" value="Genomic_DNA"/>
</dbReference>
<dbReference type="Proteomes" id="UP000821853">
    <property type="component" value="Unassembled WGS sequence"/>
</dbReference>
<reference evidence="2 3" key="1">
    <citation type="journal article" date="2020" name="Cell">
        <title>Large-Scale Comparative Analyses of Tick Genomes Elucidate Their Genetic Diversity and Vector Capacities.</title>
        <authorList>
            <consortium name="Tick Genome and Microbiome Consortium (TIGMIC)"/>
            <person name="Jia N."/>
            <person name="Wang J."/>
            <person name="Shi W."/>
            <person name="Du L."/>
            <person name="Sun Y."/>
            <person name="Zhan W."/>
            <person name="Jiang J.F."/>
            <person name="Wang Q."/>
            <person name="Zhang B."/>
            <person name="Ji P."/>
            <person name="Bell-Sakyi L."/>
            <person name="Cui X.M."/>
            <person name="Yuan T.T."/>
            <person name="Jiang B.G."/>
            <person name="Yang W.F."/>
            <person name="Lam T.T."/>
            <person name="Chang Q.C."/>
            <person name="Ding S.J."/>
            <person name="Wang X.J."/>
            <person name="Zhu J.G."/>
            <person name="Ruan X.D."/>
            <person name="Zhao L."/>
            <person name="Wei J.T."/>
            <person name="Ye R.Z."/>
            <person name="Que T.C."/>
            <person name="Du C.H."/>
            <person name="Zhou Y.H."/>
            <person name="Cheng J.X."/>
            <person name="Dai P.F."/>
            <person name="Guo W.B."/>
            <person name="Han X.H."/>
            <person name="Huang E.J."/>
            <person name="Li L.F."/>
            <person name="Wei W."/>
            <person name="Gao Y.C."/>
            <person name="Liu J.Z."/>
            <person name="Shao H.Z."/>
            <person name="Wang X."/>
            <person name="Wang C.C."/>
            <person name="Yang T.C."/>
            <person name="Huo Q.B."/>
            <person name="Li W."/>
            <person name="Chen H.Y."/>
            <person name="Chen S.E."/>
            <person name="Zhou L.G."/>
            <person name="Ni X.B."/>
            <person name="Tian J.H."/>
            <person name="Sheng Y."/>
            <person name="Liu T."/>
            <person name="Pan Y.S."/>
            <person name="Xia L.Y."/>
            <person name="Li J."/>
            <person name="Zhao F."/>
            <person name="Cao W.C."/>
        </authorList>
    </citation>
    <scope>NUCLEOTIDE SEQUENCE [LARGE SCALE GENOMIC DNA]</scope>
    <source>
        <strain evidence="2">HaeL-2018</strain>
    </source>
</reference>
<name>A0A9J6GTH8_HAELO</name>
<evidence type="ECO:0000313" key="3">
    <source>
        <dbReference type="Proteomes" id="UP000821853"/>
    </source>
</evidence>
<protein>
    <submittedName>
        <fullName evidence="2">Uncharacterized protein</fullName>
    </submittedName>
</protein>
<gene>
    <name evidence="2" type="ORF">HPB48_007743</name>
</gene>
<keyword evidence="3" id="KW-1185">Reference proteome</keyword>